<name>A0A517SEI6_9PLAN</name>
<gene>
    <name evidence="2" type="ORF">Pan44_25760</name>
</gene>
<dbReference type="AlphaFoldDB" id="A0A517SEI6"/>
<proteinExistence type="predicted"/>
<dbReference type="Proteomes" id="UP000315700">
    <property type="component" value="Chromosome"/>
</dbReference>
<evidence type="ECO:0000313" key="2">
    <source>
        <dbReference type="EMBL" id="QDT54543.1"/>
    </source>
</evidence>
<keyword evidence="1" id="KW-0472">Membrane</keyword>
<dbReference type="EMBL" id="CP036271">
    <property type="protein sequence ID" value="QDT54543.1"/>
    <property type="molecule type" value="Genomic_DNA"/>
</dbReference>
<sequence>MRWTRRVSDADVVEGVRRFERNRRTIAAFLVGTGLLVVTGAVVVGLWFHRGWKSAEIAPSVDDMTFFIGLTLGSTLSGSLVAGSHCVGHGIGMMIWRDRRNELLLSLWPSHDLKGKR</sequence>
<keyword evidence="1" id="KW-1133">Transmembrane helix</keyword>
<organism evidence="2 3">
    <name type="scientific">Caulifigura coniformis</name>
    <dbReference type="NCBI Taxonomy" id="2527983"/>
    <lineage>
        <taxon>Bacteria</taxon>
        <taxon>Pseudomonadati</taxon>
        <taxon>Planctomycetota</taxon>
        <taxon>Planctomycetia</taxon>
        <taxon>Planctomycetales</taxon>
        <taxon>Planctomycetaceae</taxon>
        <taxon>Caulifigura</taxon>
    </lineage>
</organism>
<feature type="transmembrane region" description="Helical" evidence="1">
    <location>
        <begin position="68"/>
        <end position="96"/>
    </location>
</feature>
<protein>
    <submittedName>
        <fullName evidence="2">Uncharacterized protein</fullName>
    </submittedName>
</protein>
<accession>A0A517SEI6</accession>
<evidence type="ECO:0000313" key="3">
    <source>
        <dbReference type="Proteomes" id="UP000315700"/>
    </source>
</evidence>
<dbReference type="RefSeq" id="WP_197454048.1">
    <property type="nucleotide sequence ID" value="NZ_CP036271.1"/>
</dbReference>
<keyword evidence="1" id="KW-0812">Transmembrane</keyword>
<dbReference type="KEGG" id="ccos:Pan44_25760"/>
<keyword evidence="3" id="KW-1185">Reference proteome</keyword>
<dbReference type="InParanoid" id="A0A517SEI6"/>
<reference evidence="2 3" key="1">
    <citation type="submission" date="2019-02" db="EMBL/GenBank/DDBJ databases">
        <title>Deep-cultivation of Planctomycetes and their phenomic and genomic characterization uncovers novel biology.</title>
        <authorList>
            <person name="Wiegand S."/>
            <person name="Jogler M."/>
            <person name="Boedeker C."/>
            <person name="Pinto D."/>
            <person name="Vollmers J."/>
            <person name="Rivas-Marin E."/>
            <person name="Kohn T."/>
            <person name="Peeters S.H."/>
            <person name="Heuer A."/>
            <person name="Rast P."/>
            <person name="Oberbeckmann S."/>
            <person name="Bunk B."/>
            <person name="Jeske O."/>
            <person name="Meyerdierks A."/>
            <person name="Storesund J.E."/>
            <person name="Kallscheuer N."/>
            <person name="Luecker S."/>
            <person name="Lage O.M."/>
            <person name="Pohl T."/>
            <person name="Merkel B.J."/>
            <person name="Hornburger P."/>
            <person name="Mueller R.-W."/>
            <person name="Bruemmer F."/>
            <person name="Labrenz M."/>
            <person name="Spormann A.M."/>
            <person name="Op den Camp H."/>
            <person name="Overmann J."/>
            <person name="Amann R."/>
            <person name="Jetten M.S.M."/>
            <person name="Mascher T."/>
            <person name="Medema M.H."/>
            <person name="Devos D.P."/>
            <person name="Kaster A.-K."/>
            <person name="Ovreas L."/>
            <person name="Rohde M."/>
            <person name="Galperin M.Y."/>
            <person name="Jogler C."/>
        </authorList>
    </citation>
    <scope>NUCLEOTIDE SEQUENCE [LARGE SCALE GENOMIC DNA]</scope>
    <source>
        <strain evidence="2 3">Pan44</strain>
    </source>
</reference>
<evidence type="ECO:0000256" key="1">
    <source>
        <dbReference type="SAM" id="Phobius"/>
    </source>
</evidence>
<feature type="transmembrane region" description="Helical" evidence="1">
    <location>
        <begin position="26"/>
        <end position="48"/>
    </location>
</feature>